<reference evidence="2 3" key="1">
    <citation type="submission" date="2024-06" db="EMBL/GenBank/DDBJ databases">
        <title>Genomics of switchgrass bacterial isolates.</title>
        <authorList>
            <person name="Shade A."/>
        </authorList>
    </citation>
    <scope>NUCLEOTIDE SEQUENCE [LARGE SCALE GENOMIC DNA]</scope>
    <source>
        <strain evidence="2 3">PvP084</strain>
    </source>
</reference>
<dbReference type="Proteomes" id="UP001549119">
    <property type="component" value="Unassembled WGS sequence"/>
</dbReference>
<gene>
    <name evidence="2" type="ORF">ABIC20_004301</name>
</gene>
<organism evidence="2 3">
    <name type="scientific">Methylobacterium radiotolerans</name>
    <dbReference type="NCBI Taxonomy" id="31998"/>
    <lineage>
        <taxon>Bacteria</taxon>
        <taxon>Pseudomonadati</taxon>
        <taxon>Pseudomonadota</taxon>
        <taxon>Alphaproteobacteria</taxon>
        <taxon>Hyphomicrobiales</taxon>
        <taxon>Methylobacteriaceae</taxon>
        <taxon>Methylobacterium</taxon>
    </lineage>
</organism>
<feature type="region of interest" description="Disordered" evidence="1">
    <location>
        <begin position="70"/>
        <end position="95"/>
    </location>
</feature>
<evidence type="ECO:0000256" key="1">
    <source>
        <dbReference type="SAM" id="MobiDB-lite"/>
    </source>
</evidence>
<evidence type="ECO:0000313" key="2">
    <source>
        <dbReference type="EMBL" id="MET3866992.1"/>
    </source>
</evidence>
<proteinExistence type="predicted"/>
<feature type="compositionally biased region" description="Low complexity" evidence="1">
    <location>
        <begin position="83"/>
        <end position="95"/>
    </location>
</feature>
<evidence type="ECO:0000313" key="3">
    <source>
        <dbReference type="Proteomes" id="UP001549119"/>
    </source>
</evidence>
<comment type="caution">
    <text evidence="2">The sequence shown here is derived from an EMBL/GenBank/DDBJ whole genome shotgun (WGS) entry which is preliminary data.</text>
</comment>
<protein>
    <submittedName>
        <fullName evidence="2">Uncharacterized protein</fullName>
    </submittedName>
</protein>
<name>A0ABV2NKG0_9HYPH</name>
<dbReference type="RefSeq" id="WP_024829391.1">
    <property type="nucleotide sequence ID" value="NZ_JBEPNV010000001.1"/>
</dbReference>
<keyword evidence="3" id="KW-1185">Reference proteome</keyword>
<accession>A0ABV2NKG0</accession>
<sequence length="95" mass="9854">MAQLTSHAIVRLRRILAPARDTGAPSPLLIHGNAAPTEALARLLGTSETLPAASAVRIVQDRIDRLRDQGGSAAAAGLTEVARPFPSRPSSPAGR</sequence>
<dbReference type="EMBL" id="JBEPNW010000002">
    <property type="protein sequence ID" value="MET3866992.1"/>
    <property type="molecule type" value="Genomic_DNA"/>
</dbReference>